<dbReference type="HOGENOM" id="CLU_2170642_0_0_1"/>
<reference evidence="2 3" key="1">
    <citation type="journal article" date="2010" name="Science">
        <title>Genome expansion and gene loss in powdery mildew fungi reveal tradeoffs in extreme parasitism.</title>
        <authorList>
            <person name="Spanu P.D."/>
            <person name="Abbott J.C."/>
            <person name="Amselem J."/>
            <person name="Burgis T.A."/>
            <person name="Soanes D.M."/>
            <person name="Stueber K."/>
            <person name="Ver Loren van Themaat E."/>
            <person name="Brown J.K.M."/>
            <person name="Butcher S.A."/>
            <person name="Gurr S.J."/>
            <person name="Lebrun M.-H."/>
            <person name="Ridout C.J."/>
            <person name="Schulze-Lefert P."/>
            <person name="Talbot N.J."/>
            <person name="Ahmadinejad N."/>
            <person name="Ametz C."/>
            <person name="Barton G.R."/>
            <person name="Benjdia M."/>
            <person name="Bidzinski P."/>
            <person name="Bindschedler L.V."/>
            <person name="Both M."/>
            <person name="Brewer M.T."/>
            <person name="Cadle-Davidson L."/>
            <person name="Cadle-Davidson M.M."/>
            <person name="Collemare J."/>
            <person name="Cramer R."/>
            <person name="Frenkel O."/>
            <person name="Godfrey D."/>
            <person name="Harriman J."/>
            <person name="Hoede C."/>
            <person name="King B.C."/>
            <person name="Klages S."/>
            <person name="Kleemann J."/>
            <person name="Knoll D."/>
            <person name="Koti P.S."/>
            <person name="Kreplak J."/>
            <person name="Lopez-Ruiz F.J."/>
            <person name="Lu X."/>
            <person name="Maekawa T."/>
            <person name="Mahanil S."/>
            <person name="Micali C."/>
            <person name="Milgroom M.G."/>
            <person name="Montana G."/>
            <person name="Noir S."/>
            <person name="O'Connell R.J."/>
            <person name="Oberhaensli S."/>
            <person name="Parlange F."/>
            <person name="Pedersen C."/>
            <person name="Quesneville H."/>
            <person name="Reinhardt R."/>
            <person name="Rott M."/>
            <person name="Sacristan S."/>
            <person name="Schmidt S.M."/>
            <person name="Schoen M."/>
            <person name="Skamnioti P."/>
            <person name="Sommer H."/>
            <person name="Stephens A."/>
            <person name="Takahara H."/>
            <person name="Thordal-Christensen H."/>
            <person name="Vigouroux M."/>
            <person name="Wessling R."/>
            <person name="Wicker T."/>
            <person name="Panstruga R."/>
        </authorList>
    </citation>
    <scope>NUCLEOTIDE SEQUENCE [LARGE SCALE GENOMIC DNA]</scope>
    <source>
        <strain evidence="2">DH14</strain>
    </source>
</reference>
<dbReference type="InParanoid" id="N1J5U0"/>
<dbReference type="AlphaFoldDB" id="N1J5U0"/>
<evidence type="ECO:0000256" key="1">
    <source>
        <dbReference type="SAM" id="MobiDB-lite"/>
    </source>
</evidence>
<dbReference type="EMBL" id="CAUH01001162">
    <property type="protein sequence ID" value="CCU75280.1"/>
    <property type="molecule type" value="Genomic_DNA"/>
</dbReference>
<feature type="region of interest" description="Disordered" evidence="1">
    <location>
        <begin position="60"/>
        <end position="110"/>
    </location>
</feature>
<gene>
    <name evidence="2" type="ORF">BGHDH14_bgh04896</name>
</gene>
<name>N1J5U0_BLUG1</name>
<protein>
    <submittedName>
        <fullName evidence="2">EKA-like protein</fullName>
    </submittedName>
</protein>
<evidence type="ECO:0000313" key="3">
    <source>
        <dbReference type="Proteomes" id="UP000015441"/>
    </source>
</evidence>
<dbReference type="Proteomes" id="UP000015441">
    <property type="component" value="Unassembled WGS sequence"/>
</dbReference>
<accession>N1J5U0</accession>
<evidence type="ECO:0000313" key="2">
    <source>
        <dbReference type="EMBL" id="CCU75280.1"/>
    </source>
</evidence>
<keyword evidence="3" id="KW-1185">Reference proteome</keyword>
<comment type="caution">
    <text evidence="2">The sequence shown here is derived from an EMBL/GenBank/DDBJ whole genome shotgun (WGS) entry which is preliminary data.</text>
</comment>
<feature type="compositionally biased region" description="Polar residues" evidence="1">
    <location>
        <begin position="88"/>
        <end position="97"/>
    </location>
</feature>
<proteinExistence type="predicted"/>
<feature type="compositionally biased region" description="Basic residues" evidence="1">
    <location>
        <begin position="60"/>
        <end position="69"/>
    </location>
</feature>
<organism evidence="2 3">
    <name type="scientific">Blumeria graminis f. sp. hordei (strain DH14)</name>
    <name type="common">Barley powdery mildew</name>
    <name type="synonym">Oidium monilioides f. sp. hordei</name>
    <dbReference type="NCBI Taxonomy" id="546991"/>
    <lineage>
        <taxon>Eukaryota</taxon>
        <taxon>Fungi</taxon>
        <taxon>Dikarya</taxon>
        <taxon>Ascomycota</taxon>
        <taxon>Pezizomycotina</taxon>
        <taxon>Leotiomycetes</taxon>
        <taxon>Erysiphales</taxon>
        <taxon>Erysiphaceae</taxon>
        <taxon>Blumeria</taxon>
        <taxon>Blumeria hordei</taxon>
    </lineage>
</organism>
<sequence>MRVYLRAAIVQYMASGPVSTPHILTPRPANQIPRAPDARSQIIPAVPVLPVKKYLGYGSKKRTATKSSHHSNGCAATCGKGLKERSSQGESRQTTVPSPRKGAPVTQAFT</sequence>